<keyword evidence="3" id="KW-1185">Reference proteome</keyword>
<evidence type="ECO:0000313" key="3">
    <source>
        <dbReference type="Proteomes" id="UP001501326"/>
    </source>
</evidence>
<proteinExistence type="predicted"/>
<evidence type="ECO:0000313" key="2">
    <source>
        <dbReference type="EMBL" id="GAA2735625.1"/>
    </source>
</evidence>
<dbReference type="Proteomes" id="UP001501326">
    <property type="component" value="Unassembled WGS sequence"/>
</dbReference>
<evidence type="ECO:0008006" key="4">
    <source>
        <dbReference type="Google" id="ProtNLM"/>
    </source>
</evidence>
<gene>
    <name evidence="2" type="ORF">GCM10009867_18340</name>
</gene>
<accession>A0ABN3UMN9</accession>
<name>A0ABN3UMN9_9MICO</name>
<feature type="compositionally biased region" description="Low complexity" evidence="1">
    <location>
        <begin position="35"/>
        <end position="52"/>
    </location>
</feature>
<dbReference type="EMBL" id="BAAARN010000001">
    <property type="protein sequence ID" value="GAA2735625.1"/>
    <property type="molecule type" value="Genomic_DNA"/>
</dbReference>
<feature type="region of interest" description="Disordered" evidence="1">
    <location>
        <begin position="25"/>
        <end position="64"/>
    </location>
</feature>
<reference evidence="2 3" key="1">
    <citation type="journal article" date="2019" name="Int. J. Syst. Evol. Microbiol.">
        <title>The Global Catalogue of Microorganisms (GCM) 10K type strain sequencing project: providing services to taxonomists for standard genome sequencing and annotation.</title>
        <authorList>
            <consortium name="The Broad Institute Genomics Platform"/>
            <consortium name="The Broad Institute Genome Sequencing Center for Infectious Disease"/>
            <person name="Wu L."/>
            <person name="Ma J."/>
        </authorList>
    </citation>
    <scope>NUCLEOTIDE SEQUENCE [LARGE SCALE GENOMIC DNA]</scope>
    <source>
        <strain evidence="2 3">JCM 16378</strain>
    </source>
</reference>
<comment type="caution">
    <text evidence="2">The sequence shown here is derived from an EMBL/GenBank/DDBJ whole genome shotgun (WGS) entry which is preliminary data.</text>
</comment>
<organism evidence="2 3">
    <name type="scientific">Pedococcus aerophilus</name>
    <dbReference type="NCBI Taxonomy" id="436356"/>
    <lineage>
        <taxon>Bacteria</taxon>
        <taxon>Bacillati</taxon>
        <taxon>Actinomycetota</taxon>
        <taxon>Actinomycetes</taxon>
        <taxon>Micrococcales</taxon>
        <taxon>Intrasporangiaceae</taxon>
        <taxon>Pedococcus</taxon>
    </lineage>
</organism>
<evidence type="ECO:0000256" key="1">
    <source>
        <dbReference type="SAM" id="MobiDB-lite"/>
    </source>
</evidence>
<sequence length="242" mass="24145">MRRGALVTVVLVALAGAGVVGTQLLGDRSSGGRDAGPTTASSSPGAATSGPDVGPPGTGVPGLTAPGIHVEATPAASGDVDVVENVVFTGGATALELTLPAVTGVSEAARPDAVRITDLRVTGDGVAVDTGSASLARGGRLLLPKAPRAVELRYRLVGVVMVSRPSTPGRALVLLPPITTGDDLRRLPVVVEVRGALVRNLVCPGLAAGDQLCGRQEGERWKTVPLGSGSTAVLAQLDLPTP</sequence>
<protein>
    <recommendedName>
        <fullName evidence="4">Secreted protein</fullName>
    </recommendedName>
</protein>